<dbReference type="AlphaFoldDB" id="A0A833PNG3"/>
<reference evidence="2" key="1">
    <citation type="journal article" date="2020" name="MBio">
        <title>Horizontal gene transfer to a defensive symbiont with a reduced genome amongst a multipartite beetle microbiome.</title>
        <authorList>
            <person name="Waterworth S.C."/>
            <person name="Florez L.V."/>
            <person name="Rees E.R."/>
            <person name="Hertweck C."/>
            <person name="Kaltenpoth M."/>
            <person name="Kwan J.C."/>
        </authorList>
    </citation>
    <scope>NUCLEOTIDE SEQUENCE [LARGE SCALE GENOMIC DNA]</scope>
</reference>
<name>A0A833PNG3_BURL3</name>
<evidence type="ECO:0000313" key="2">
    <source>
        <dbReference type="Proteomes" id="UP000467522"/>
    </source>
</evidence>
<proteinExistence type="predicted"/>
<dbReference type="Proteomes" id="UP000467522">
    <property type="component" value="Unassembled WGS sequence"/>
</dbReference>
<gene>
    <name evidence="1" type="ORF">GAK33_05076</name>
</gene>
<protein>
    <submittedName>
        <fullName evidence="1">Uncharacterized protein</fullName>
    </submittedName>
</protein>
<evidence type="ECO:0000313" key="1">
    <source>
        <dbReference type="EMBL" id="KAF1034853.1"/>
    </source>
</evidence>
<organism evidence="1 2">
    <name type="scientific">Burkholderia lata (strain ATCC 17760 / DSM 23089 / LMG 22485 / NCIMB 9086 / R18194 / 383)</name>
    <dbReference type="NCBI Taxonomy" id="482957"/>
    <lineage>
        <taxon>Bacteria</taxon>
        <taxon>Pseudomonadati</taxon>
        <taxon>Pseudomonadota</taxon>
        <taxon>Betaproteobacteria</taxon>
        <taxon>Burkholderiales</taxon>
        <taxon>Burkholderiaceae</taxon>
        <taxon>Burkholderia</taxon>
        <taxon>Burkholderia cepacia complex</taxon>
    </lineage>
</organism>
<accession>A0A833PNG3</accession>
<comment type="caution">
    <text evidence="1">The sequence shown here is derived from an EMBL/GenBank/DDBJ whole genome shotgun (WGS) entry which is preliminary data.</text>
</comment>
<dbReference type="EMBL" id="WNDV01000019">
    <property type="protein sequence ID" value="KAF1034853.1"/>
    <property type="molecule type" value="Genomic_DNA"/>
</dbReference>
<sequence>MSVVTSTVPVFAARSSVTEPLDLSNLPRQTDRPPMWSASKLGYVWLGSNWYVTLSAKAENDSDAASAPAAMISCFFKLFLLGTAPRPRAAFG</sequence>